<dbReference type="InterPro" id="IPR037069">
    <property type="entry name" value="AcylCoA_DH/ox_N_sf"/>
</dbReference>
<dbReference type="GO" id="GO:0003995">
    <property type="term" value="F:acyl-CoA dehydrogenase activity"/>
    <property type="evidence" value="ECO:0007669"/>
    <property type="project" value="TreeGrafter"/>
</dbReference>
<evidence type="ECO:0000313" key="10">
    <source>
        <dbReference type="Proteomes" id="UP000298180"/>
    </source>
</evidence>
<accession>A0A4Z0BWV0</accession>
<feature type="domain" description="Acyl-CoA dehydrogenase/oxidase C-terminal" evidence="6">
    <location>
        <begin position="256"/>
        <end position="403"/>
    </location>
</feature>
<dbReference type="InterPro" id="IPR006091">
    <property type="entry name" value="Acyl-CoA_Oxase/DH_mid-dom"/>
</dbReference>
<dbReference type="InterPro" id="IPR050741">
    <property type="entry name" value="Acyl-CoA_dehydrogenase"/>
</dbReference>
<dbReference type="InterPro" id="IPR009075">
    <property type="entry name" value="AcylCo_DH/oxidase_C"/>
</dbReference>
<dbReference type="InterPro" id="IPR046373">
    <property type="entry name" value="Acyl-CoA_Oxase/DH_mid-dom_sf"/>
</dbReference>
<dbReference type="GO" id="GO:0005737">
    <property type="term" value="C:cytoplasm"/>
    <property type="evidence" value="ECO:0007669"/>
    <property type="project" value="TreeGrafter"/>
</dbReference>
<dbReference type="FunFam" id="2.40.110.10:FF:000002">
    <property type="entry name" value="Acyl-CoA dehydrogenase fadE12"/>
    <property type="match status" value="1"/>
</dbReference>
<dbReference type="InterPro" id="IPR009100">
    <property type="entry name" value="AcylCoA_DH/oxidase_NM_dom_sf"/>
</dbReference>
<evidence type="ECO:0000259" key="6">
    <source>
        <dbReference type="Pfam" id="PF00441"/>
    </source>
</evidence>
<dbReference type="FunFam" id="1.20.140.10:FF:000037">
    <property type="entry name" value="Similar to acyl-CoA dehydrogenase"/>
    <property type="match status" value="1"/>
</dbReference>
<comment type="cofactor">
    <cofactor evidence="1">
        <name>FAD</name>
        <dbReference type="ChEBI" id="CHEBI:57692"/>
    </cofactor>
</comment>
<dbReference type="RefSeq" id="WP_135264253.1">
    <property type="nucleotide sequence ID" value="NZ_SMLM01000002.1"/>
</dbReference>
<evidence type="ECO:0000259" key="7">
    <source>
        <dbReference type="Pfam" id="PF02770"/>
    </source>
</evidence>
<dbReference type="AlphaFoldDB" id="A0A4Z0BWV0"/>
<dbReference type="Gene3D" id="2.40.110.10">
    <property type="entry name" value="Butyryl-CoA Dehydrogenase, subunit A, domain 2"/>
    <property type="match status" value="1"/>
</dbReference>
<evidence type="ECO:0000256" key="2">
    <source>
        <dbReference type="ARBA" id="ARBA00009347"/>
    </source>
</evidence>
<dbReference type="InterPro" id="IPR036250">
    <property type="entry name" value="AcylCo_DH-like_C"/>
</dbReference>
<evidence type="ECO:0000256" key="3">
    <source>
        <dbReference type="ARBA" id="ARBA00022630"/>
    </source>
</evidence>
<dbReference type="SUPFAM" id="SSF56645">
    <property type="entry name" value="Acyl-CoA dehydrogenase NM domain-like"/>
    <property type="match status" value="1"/>
</dbReference>
<evidence type="ECO:0000256" key="1">
    <source>
        <dbReference type="ARBA" id="ARBA00001974"/>
    </source>
</evidence>
<evidence type="ECO:0000256" key="5">
    <source>
        <dbReference type="ARBA" id="ARBA00023002"/>
    </source>
</evidence>
<keyword evidence="4" id="KW-0274">FAD</keyword>
<keyword evidence="5" id="KW-0560">Oxidoreductase</keyword>
<dbReference type="Pfam" id="PF02770">
    <property type="entry name" value="Acyl-CoA_dh_M"/>
    <property type="match status" value="1"/>
</dbReference>
<evidence type="ECO:0000313" key="9">
    <source>
        <dbReference type="EMBL" id="TFZ02728.1"/>
    </source>
</evidence>
<comment type="similarity">
    <text evidence="2">Belongs to the acyl-CoA dehydrogenase family.</text>
</comment>
<gene>
    <name evidence="9" type="ORF">EZ313_15895</name>
</gene>
<dbReference type="SUPFAM" id="SSF47203">
    <property type="entry name" value="Acyl-CoA dehydrogenase C-terminal domain-like"/>
    <property type="match status" value="1"/>
</dbReference>
<dbReference type="InterPro" id="IPR013786">
    <property type="entry name" value="AcylCoA_DH/ox_N"/>
</dbReference>
<dbReference type="OrthoDB" id="9780544at2"/>
<sequence>MDFDIPRELQDLIATMDAFIQAEIKPLEAANPQFFDHRREHARTNWDAGGVPTAEWEALLGEMRRRADRAGFYRYGLPKRLGGRDGSNLGQAVLREHLAGKGIGLHADLQSEISVVGSISMAEVFDRYANEQQKAEYLEGIITGEKRVAFGLTEPDHGSDATWMETTAVREGDFWVINGAKRFNSGVHTAAADLVLARTAGKAGDAQGITGFIVPMNTLGVNIEYYHYTFNMPTDHAEVSLRNVRVPHSAILHREGDGLMLAQHVVHKNRIRQAAQSVGAARYCVQESVKYARERKTFGKAIAQHQAIQFPLAEMHAEVEIVRNYVFKTAWEMDRTPHEKISDMVGIANFRANRLACKAADLAIQVHGGIGYTRGKPFEHMYRHHRRYRITEGSDEVQIRKVAGFLFGMAGPNKIKRSKETE</sequence>
<dbReference type="PANTHER" id="PTHR48083">
    <property type="entry name" value="MEDIUM-CHAIN SPECIFIC ACYL-COA DEHYDROGENASE, MITOCHONDRIAL-RELATED"/>
    <property type="match status" value="1"/>
</dbReference>
<keyword evidence="10" id="KW-1185">Reference proteome</keyword>
<dbReference type="CDD" id="cd00567">
    <property type="entry name" value="ACAD"/>
    <property type="match status" value="1"/>
</dbReference>
<dbReference type="GO" id="GO:0033539">
    <property type="term" value="P:fatty acid beta-oxidation using acyl-CoA dehydrogenase"/>
    <property type="evidence" value="ECO:0007669"/>
    <property type="project" value="TreeGrafter"/>
</dbReference>
<dbReference type="Gene3D" id="1.10.540.10">
    <property type="entry name" value="Acyl-CoA dehydrogenase/oxidase, N-terminal domain"/>
    <property type="match status" value="1"/>
</dbReference>
<dbReference type="Pfam" id="PF00441">
    <property type="entry name" value="Acyl-CoA_dh_1"/>
    <property type="match status" value="1"/>
</dbReference>
<dbReference type="Pfam" id="PF02771">
    <property type="entry name" value="Acyl-CoA_dh_N"/>
    <property type="match status" value="1"/>
</dbReference>
<evidence type="ECO:0000256" key="4">
    <source>
        <dbReference type="ARBA" id="ARBA00022827"/>
    </source>
</evidence>
<dbReference type="Proteomes" id="UP000298180">
    <property type="component" value="Unassembled WGS sequence"/>
</dbReference>
<dbReference type="EMBL" id="SMLM01000002">
    <property type="protein sequence ID" value="TFZ02728.1"/>
    <property type="molecule type" value="Genomic_DNA"/>
</dbReference>
<keyword evidence="3" id="KW-0285">Flavoprotein</keyword>
<feature type="domain" description="Acyl-CoA oxidase/dehydrogenase middle" evidence="7">
    <location>
        <begin position="149"/>
        <end position="244"/>
    </location>
</feature>
<reference evidence="9 10" key="1">
    <citation type="submission" date="2019-03" db="EMBL/GenBank/DDBJ databases">
        <title>Ramlibacter henchirensis DSM 14656, whole genome shotgun sequence.</title>
        <authorList>
            <person name="Zhang X."/>
            <person name="Feng G."/>
            <person name="Zhu H."/>
        </authorList>
    </citation>
    <scope>NUCLEOTIDE SEQUENCE [LARGE SCALE GENOMIC DNA]</scope>
    <source>
        <strain evidence="9 10">DSM 14656</strain>
    </source>
</reference>
<dbReference type="GO" id="GO:0050660">
    <property type="term" value="F:flavin adenine dinucleotide binding"/>
    <property type="evidence" value="ECO:0007669"/>
    <property type="project" value="InterPro"/>
</dbReference>
<dbReference type="PANTHER" id="PTHR48083:SF2">
    <property type="entry name" value="MEDIUM-CHAIN SPECIFIC ACYL-COA DEHYDROGENASE, MITOCHONDRIAL"/>
    <property type="match status" value="1"/>
</dbReference>
<proteinExistence type="inferred from homology"/>
<comment type="caution">
    <text evidence="9">The sequence shown here is derived from an EMBL/GenBank/DDBJ whole genome shotgun (WGS) entry which is preliminary data.</text>
</comment>
<protein>
    <submittedName>
        <fullName evidence="9">Acyl-CoA dehydrogenase family protein</fullName>
    </submittedName>
</protein>
<dbReference type="Gene3D" id="1.20.140.10">
    <property type="entry name" value="Butyryl-CoA Dehydrogenase, subunit A, domain 3"/>
    <property type="match status" value="1"/>
</dbReference>
<organism evidence="9 10">
    <name type="scientific">Ramlibacter henchirensis</name>
    <dbReference type="NCBI Taxonomy" id="204072"/>
    <lineage>
        <taxon>Bacteria</taxon>
        <taxon>Pseudomonadati</taxon>
        <taxon>Pseudomonadota</taxon>
        <taxon>Betaproteobacteria</taxon>
        <taxon>Burkholderiales</taxon>
        <taxon>Comamonadaceae</taxon>
        <taxon>Ramlibacter</taxon>
    </lineage>
</organism>
<name>A0A4Z0BWV0_9BURK</name>
<evidence type="ECO:0000259" key="8">
    <source>
        <dbReference type="Pfam" id="PF02771"/>
    </source>
</evidence>
<feature type="domain" description="Acyl-CoA dehydrogenase/oxidase N-terminal" evidence="8">
    <location>
        <begin position="49"/>
        <end position="145"/>
    </location>
</feature>